<dbReference type="PRINTS" id="PR00778">
    <property type="entry name" value="HTHARSR"/>
</dbReference>
<dbReference type="SMART" id="SM00418">
    <property type="entry name" value="HTH_ARSR"/>
    <property type="match status" value="1"/>
</dbReference>
<keyword evidence="3" id="KW-0804">Transcription</keyword>
<evidence type="ECO:0000256" key="3">
    <source>
        <dbReference type="ARBA" id="ARBA00023163"/>
    </source>
</evidence>
<gene>
    <name evidence="5" type="primary">ziaR_4</name>
    <name evidence="5" type="ORF">SDC9_13805</name>
</gene>
<evidence type="ECO:0000313" key="5">
    <source>
        <dbReference type="EMBL" id="MPL68092.1"/>
    </source>
</evidence>
<sequence length="120" mass="13507">MKELECDVCEERCEHPQVICLAKAELVSDEMAQQVAETFKILGDPTRVKILQTLSQRELCVCDLAAVLNMGQSAVSHQLRVLRSARLVKYRREGKMAWYCLDDGHISNLLAQGLSHVGHE</sequence>
<dbReference type="GO" id="GO:0003700">
    <property type="term" value="F:DNA-binding transcription factor activity"/>
    <property type="evidence" value="ECO:0007669"/>
    <property type="project" value="InterPro"/>
</dbReference>
<dbReference type="CDD" id="cd00090">
    <property type="entry name" value="HTH_ARSR"/>
    <property type="match status" value="1"/>
</dbReference>
<evidence type="ECO:0000259" key="4">
    <source>
        <dbReference type="PROSITE" id="PS50987"/>
    </source>
</evidence>
<dbReference type="Pfam" id="PF01022">
    <property type="entry name" value="HTH_5"/>
    <property type="match status" value="1"/>
</dbReference>
<evidence type="ECO:0000256" key="1">
    <source>
        <dbReference type="ARBA" id="ARBA00023015"/>
    </source>
</evidence>
<reference evidence="5" key="1">
    <citation type="submission" date="2019-08" db="EMBL/GenBank/DDBJ databases">
        <authorList>
            <person name="Kucharzyk K."/>
            <person name="Murdoch R.W."/>
            <person name="Higgins S."/>
            <person name="Loffler F."/>
        </authorList>
    </citation>
    <scope>NUCLEOTIDE SEQUENCE</scope>
</reference>
<organism evidence="5">
    <name type="scientific">bioreactor metagenome</name>
    <dbReference type="NCBI Taxonomy" id="1076179"/>
    <lineage>
        <taxon>unclassified sequences</taxon>
        <taxon>metagenomes</taxon>
        <taxon>ecological metagenomes</taxon>
    </lineage>
</organism>
<dbReference type="InterPro" id="IPR036388">
    <property type="entry name" value="WH-like_DNA-bd_sf"/>
</dbReference>
<proteinExistence type="predicted"/>
<dbReference type="InterPro" id="IPR051011">
    <property type="entry name" value="Metal_resp_trans_reg"/>
</dbReference>
<dbReference type="PANTHER" id="PTHR43132">
    <property type="entry name" value="ARSENICAL RESISTANCE OPERON REPRESSOR ARSR-RELATED"/>
    <property type="match status" value="1"/>
</dbReference>
<dbReference type="NCBIfam" id="NF033788">
    <property type="entry name" value="HTH_metalloreg"/>
    <property type="match status" value="1"/>
</dbReference>
<evidence type="ECO:0000256" key="2">
    <source>
        <dbReference type="ARBA" id="ARBA00023125"/>
    </source>
</evidence>
<dbReference type="InterPro" id="IPR001845">
    <property type="entry name" value="HTH_ArsR_DNA-bd_dom"/>
</dbReference>
<dbReference type="PROSITE" id="PS50987">
    <property type="entry name" value="HTH_ARSR_2"/>
    <property type="match status" value="1"/>
</dbReference>
<keyword evidence="1" id="KW-0805">Transcription regulation</keyword>
<dbReference type="PANTHER" id="PTHR43132:SF6">
    <property type="entry name" value="HTH-TYPE TRANSCRIPTIONAL REPRESSOR CZRA"/>
    <property type="match status" value="1"/>
</dbReference>
<dbReference type="AlphaFoldDB" id="A0A644TP90"/>
<comment type="caution">
    <text evidence="5">The sequence shown here is derived from an EMBL/GenBank/DDBJ whole genome shotgun (WGS) entry which is preliminary data.</text>
</comment>
<dbReference type="EMBL" id="VSSQ01000040">
    <property type="protein sequence ID" value="MPL68092.1"/>
    <property type="molecule type" value="Genomic_DNA"/>
</dbReference>
<dbReference type="SUPFAM" id="SSF46785">
    <property type="entry name" value="Winged helix' DNA-binding domain"/>
    <property type="match status" value="1"/>
</dbReference>
<dbReference type="Gene3D" id="1.10.10.10">
    <property type="entry name" value="Winged helix-like DNA-binding domain superfamily/Winged helix DNA-binding domain"/>
    <property type="match status" value="1"/>
</dbReference>
<protein>
    <submittedName>
        <fullName evidence="5">Transcriptional repressor SmtB</fullName>
    </submittedName>
</protein>
<dbReference type="InterPro" id="IPR011991">
    <property type="entry name" value="ArsR-like_HTH"/>
</dbReference>
<feature type="domain" description="HTH arsR-type" evidence="4">
    <location>
        <begin position="27"/>
        <end position="120"/>
    </location>
</feature>
<dbReference type="InterPro" id="IPR036390">
    <property type="entry name" value="WH_DNA-bd_sf"/>
</dbReference>
<accession>A0A644TP90</accession>
<dbReference type="GO" id="GO:0003677">
    <property type="term" value="F:DNA binding"/>
    <property type="evidence" value="ECO:0007669"/>
    <property type="project" value="UniProtKB-KW"/>
</dbReference>
<name>A0A644TP90_9ZZZZ</name>
<keyword evidence="2" id="KW-0238">DNA-binding</keyword>